<keyword evidence="2" id="KW-1185">Reference proteome</keyword>
<gene>
    <name evidence="1" type="ORF">PR048_005675</name>
</gene>
<proteinExistence type="predicted"/>
<evidence type="ECO:0000313" key="2">
    <source>
        <dbReference type="Proteomes" id="UP001159363"/>
    </source>
</evidence>
<dbReference type="EMBL" id="JARBHB010000002">
    <property type="protein sequence ID" value="KAJ8893092.1"/>
    <property type="molecule type" value="Genomic_DNA"/>
</dbReference>
<name>A0ABQ9I9F2_9NEOP</name>
<organism evidence="1 2">
    <name type="scientific">Dryococelus australis</name>
    <dbReference type="NCBI Taxonomy" id="614101"/>
    <lineage>
        <taxon>Eukaryota</taxon>
        <taxon>Metazoa</taxon>
        <taxon>Ecdysozoa</taxon>
        <taxon>Arthropoda</taxon>
        <taxon>Hexapoda</taxon>
        <taxon>Insecta</taxon>
        <taxon>Pterygota</taxon>
        <taxon>Neoptera</taxon>
        <taxon>Polyneoptera</taxon>
        <taxon>Phasmatodea</taxon>
        <taxon>Verophasmatodea</taxon>
        <taxon>Anareolatae</taxon>
        <taxon>Phasmatidae</taxon>
        <taxon>Eurycanthinae</taxon>
        <taxon>Dryococelus</taxon>
    </lineage>
</organism>
<comment type="caution">
    <text evidence="1">The sequence shown here is derived from an EMBL/GenBank/DDBJ whole genome shotgun (WGS) entry which is preliminary data.</text>
</comment>
<dbReference type="Proteomes" id="UP001159363">
    <property type="component" value="Chromosome 2"/>
</dbReference>
<evidence type="ECO:0000313" key="1">
    <source>
        <dbReference type="EMBL" id="KAJ8893092.1"/>
    </source>
</evidence>
<sequence length="141" mass="16284">MVLHFEEAKENRTRDKKDCAIYDGLLKKISSISLDLQERNIDLYKAHLKVKDLVEVFKKRDMSRKSPEAAENLKFCGVVLYKNSRLYDSPISPSAFYESLKNSIQKRLLCNSDGEMAWCATVLDFRTWPTGAKQNILFGEE</sequence>
<accession>A0ABQ9I9F2</accession>
<protein>
    <submittedName>
        <fullName evidence="1">Uncharacterized protein</fullName>
    </submittedName>
</protein>
<reference evidence="1 2" key="1">
    <citation type="submission" date="2023-02" db="EMBL/GenBank/DDBJ databases">
        <title>LHISI_Scaffold_Assembly.</title>
        <authorList>
            <person name="Stuart O.P."/>
            <person name="Cleave R."/>
            <person name="Magrath M.J.L."/>
            <person name="Mikheyev A.S."/>
        </authorList>
    </citation>
    <scope>NUCLEOTIDE SEQUENCE [LARGE SCALE GENOMIC DNA]</scope>
    <source>
        <strain evidence="1">Daus_M_001</strain>
        <tissue evidence="1">Leg muscle</tissue>
    </source>
</reference>